<evidence type="ECO:0000256" key="1">
    <source>
        <dbReference type="SAM" id="MobiDB-lite"/>
    </source>
</evidence>
<dbReference type="GO" id="GO:0005178">
    <property type="term" value="F:integrin binding"/>
    <property type="evidence" value="ECO:0007669"/>
    <property type="project" value="TreeGrafter"/>
</dbReference>
<dbReference type="AlphaFoldDB" id="A0AB34KBY8"/>
<feature type="region of interest" description="Disordered" evidence="1">
    <location>
        <begin position="267"/>
        <end position="331"/>
    </location>
</feature>
<sequence length="331" mass="35163">MLSLTANVLLFALAVSGAPTPIELTKRQAPFEVTEQQPWDAGAVYDFRIHSSCNASQAYQLRQGLNEAVELAHHAKDHVNRWGHTSDIYRKYFGTSAPTTDVIGAFDIVINGNKEETLFRCDDPDGNCELMPTWGGHYRGDNASHETVICPTSFFERRPLSTLCAQGYNVRESSRLIFWASDLIHRLYHLPEIGQGFIDHYAEGYEGIVEAAANNSTNTTRDSDGLQYFALEAYAYDMILPGEGCPGPSGPLASETSSSMATATATSAGSASSASATTTASSAESTAASSATTTSAAVAEPSSAGSDSADADDTANGENCHSHADGSLHCV</sequence>
<dbReference type="EMBL" id="JAAQHG020000052">
    <property type="protein sequence ID" value="KAL1582389.1"/>
    <property type="molecule type" value="Genomic_DNA"/>
</dbReference>
<feature type="compositionally biased region" description="Low complexity" evidence="1">
    <location>
        <begin position="267"/>
        <end position="308"/>
    </location>
</feature>
<feature type="signal peptide" evidence="2">
    <location>
        <begin position="1"/>
        <end position="17"/>
    </location>
</feature>
<dbReference type="GO" id="GO:0008237">
    <property type="term" value="F:metallopeptidase activity"/>
    <property type="evidence" value="ECO:0007669"/>
    <property type="project" value="InterPro"/>
</dbReference>
<dbReference type="GeneID" id="96010335"/>
<gene>
    <name evidence="4" type="ORF">WHR41_08893</name>
</gene>
<protein>
    <recommendedName>
        <fullName evidence="3">Putative peptidase domain-containing protein</fullName>
    </recommendedName>
</protein>
<feature type="chain" id="PRO_5044201977" description="Putative peptidase domain-containing protein" evidence="2">
    <location>
        <begin position="18"/>
        <end position="331"/>
    </location>
</feature>
<accession>A0AB34KBY8</accession>
<evidence type="ECO:0000313" key="4">
    <source>
        <dbReference type="EMBL" id="KAL1582389.1"/>
    </source>
</evidence>
<reference evidence="4 5" key="1">
    <citation type="journal article" date="2020" name="Microbiol. Resour. Announc.">
        <title>Draft Genome Sequence of a Cladosporium Species Isolated from the Mesophotic Ascidian Didemnum maculosum.</title>
        <authorList>
            <person name="Gioti A."/>
            <person name="Siaperas R."/>
            <person name="Nikolaivits E."/>
            <person name="Le Goff G."/>
            <person name="Ouazzani J."/>
            <person name="Kotoulas G."/>
            <person name="Topakas E."/>
        </authorList>
    </citation>
    <scope>NUCLEOTIDE SEQUENCE [LARGE SCALE GENOMIC DNA]</scope>
    <source>
        <strain evidence="4 5">TM138-S3</strain>
    </source>
</reference>
<dbReference type="Gene3D" id="3.40.390.10">
    <property type="entry name" value="Collagenase (Catalytic Domain)"/>
    <property type="match status" value="1"/>
</dbReference>
<dbReference type="PANTHER" id="PTHR39399">
    <property type="entry name" value="PROTEIN ZPS1"/>
    <property type="match status" value="1"/>
</dbReference>
<organism evidence="4 5">
    <name type="scientific">Cladosporium halotolerans</name>
    <dbReference type="NCBI Taxonomy" id="1052096"/>
    <lineage>
        <taxon>Eukaryota</taxon>
        <taxon>Fungi</taxon>
        <taxon>Dikarya</taxon>
        <taxon>Ascomycota</taxon>
        <taxon>Pezizomycotina</taxon>
        <taxon>Dothideomycetes</taxon>
        <taxon>Dothideomycetidae</taxon>
        <taxon>Cladosporiales</taxon>
        <taxon>Cladosporiaceae</taxon>
        <taxon>Cladosporium</taxon>
    </lineage>
</organism>
<dbReference type="GO" id="GO:0009277">
    <property type="term" value="C:fungal-type cell wall"/>
    <property type="evidence" value="ECO:0007669"/>
    <property type="project" value="TreeGrafter"/>
</dbReference>
<name>A0AB34KBY8_9PEZI</name>
<evidence type="ECO:0000256" key="2">
    <source>
        <dbReference type="SAM" id="SignalP"/>
    </source>
</evidence>
<dbReference type="InterPro" id="IPR024079">
    <property type="entry name" value="MetalloPept_cat_dom_sf"/>
</dbReference>
<dbReference type="Proteomes" id="UP000803884">
    <property type="component" value="Unassembled WGS sequence"/>
</dbReference>
<dbReference type="SUPFAM" id="SSF55486">
    <property type="entry name" value="Metalloproteases ('zincins'), catalytic domain"/>
    <property type="match status" value="1"/>
</dbReference>
<proteinExistence type="predicted"/>
<keyword evidence="5" id="KW-1185">Reference proteome</keyword>
<dbReference type="GO" id="GO:0005576">
    <property type="term" value="C:extracellular region"/>
    <property type="evidence" value="ECO:0007669"/>
    <property type="project" value="TreeGrafter"/>
</dbReference>
<dbReference type="RefSeq" id="XP_069225496.1">
    <property type="nucleotide sequence ID" value="XM_069377497.1"/>
</dbReference>
<comment type="caution">
    <text evidence="4">The sequence shown here is derived from an EMBL/GenBank/DDBJ whole genome shotgun (WGS) entry which is preliminary data.</text>
</comment>
<feature type="compositionally biased region" description="Basic and acidic residues" evidence="1">
    <location>
        <begin position="320"/>
        <end position="331"/>
    </location>
</feature>
<dbReference type="InterPro" id="IPR029482">
    <property type="entry name" value="HRXXH"/>
</dbReference>
<dbReference type="PANTHER" id="PTHR39399:SF1">
    <property type="entry name" value="PROTEIN ZPS1"/>
    <property type="match status" value="1"/>
</dbReference>
<dbReference type="Pfam" id="PF13933">
    <property type="entry name" value="HRXXH"/>
    <property type="match status" value="1"/>
</dbReference>
<evidence type="ECO:0000259" key="3">
    <source>
        <dbReference type="Pfam" id="PF13933"/>
    </source>
</evidence>
<dbReference type="InterPro" id="IPR039124">
    <property type="entry name" value="PRA1-like"/>
</dbReference>
<feature type="domain" description="Putative peptidase" evidence="3">
    <location>
        <begin position="9"/>
        <end position="247"/>
    </location>
</feature>
<dbReference type="CDD" id="cd11307">
    <property type="entry name" value="M35_Asp_f2_like"/>
    <property type="match status" value="1"/>
</dbReference>
<keyword evidence="2" id="KW-0732">Signal</keyword>
<evidence type="ECO:0000313" key="5">
    <source>
        <dbReference type="Proteomes" id="UP000803884"/>
    </source>
</evidence>
<dbReference type="GO" id="GO:0009986">
    <property type="term" value="C:cell surface"/>
    <property type="evidence" value="ECO:0007669"/>
    <property type="project" value="TreeGrafter"/>
</dbReference>
<dbReference type="GO" id="GO:0008270">
    <property type="term" value="F:zinc ion binding"/>
    <property type="evidence" value="ECO:0007669"/>
    <property type="project" value="TreeGrafter"/>
</dbReference>